<proteinExistence type="inferred from homology"/>
<dbReference type="InterPro" id="IPR029419">
    <property type="entry name" value="Arg_succ_lyase_C"/>
</dbReference>
<dbReference type="PRINTS" id="PR00149">
    <property type="entry name" value="FUMRATELYASE"/>
</dbReference>
<feature type="domain" description="Argininosuccinate lyase C-terminal" evidence="8">
    <location>
        <begin position="366"/>
        <end position="433"/>
    </location>
</feature>
<dbReference type="InterPro" id="IPR020557">
    <property type="entry name" value="Fumarate_lyase_CS"/>
</dbReference>
<dbReference type="PANTHER" id="PTHR43814">
    <property type="entry name" value="ARGININOSUCCINATE LYASE"/>
    <property type="match status" value="1"/>
</dbReference>
<protein>
    <recommendedName>
        <fullName evidence="2 6">Argininosuccinate lyase</fullName>
        <shortName evidence="6">ASAL</shortName>
        <ecNumber evidence="2 6">4.3.2.1</ecNumber>
    </recommendedName>
    <alternativeName>
        <fullName evidence="6">Arginosuccinase</fullName>
    </alternativeName>
</protein>
<evidence type="ECO:0000256" key="2">
    <source>
        <dbReference type="ARBA" id="ARBA00012338"/>
    </source>
</evidence>
<dbReference type="GO" id="GO:0005829">
    <property type="term" value="C:cytosol"/>
    <property type="evidence" value="ECO:0007669"/>
    <property type="project" value="TreeGrafter"/>
</dbReference>
<dbReference type="RefSeq" id="WP_034530724.1">
    <property type="nucleotide sequence ID" value="NZ_CP012920.1"/>
</dbReference>
<keyword evidence="4 6" id="KW-0028">Amino-acid biosynthesis</keyword>
<evidence type="ECO:0000256" key="4">
    <source>
        <dbReference type="ARBA" id="ARBA00022605"/>
    </source>
</evidence>
<dbReference type="Gene3D" id="1.10.275.10">
    <property type="entry name" value="Fumarase/aspartase (N-terminal domain)"/>
    <property type="match status" value="1"/>
</dbReference>
<dbReference type="GO" id="GO:0004056">
    <property type="term" value="F:argininosuccinate lyase activity"/>
    <property type="evidence" value="ECO:0007669"/>
    <property type="project" value="UniProtKB-UniRule"/>
</dbReference>
<gene>
    <name evidence="6" type="primary">argH</name>
    <name evidence="9" type="ORF">APS55_02830</name>
</gene>
<organism evidence="9 10">
    <name type="scientific">Apilactobacillus kunkeei</name>
    <dbReference type="NCBI Taxonomy" id="148814"/>
    <lineage>
        <taxon>Bacteria</taxon>
        <taxon>Bacillati</taxon>
        <taxon>Bacillota</taxon>
        <taxon>Bacilli</taxon>
        <taxon>Lactobacillales</taxon>
        <taxon>Lactobacillaceae</taxon>
        <taxon>Apilactobacillus</taxon>
    </lineage>
</organism>
<dbReference type="CDD" id="cd01359">
    <property type="entry name" value="Argininosuccinate_lyase"/>
    <property type="match status" value="1"/>
</dbReference>
<reference evidence="9 10" key="2">
    <citation type="journal article" date="2016" name="PeerJ">
        <title>Genome sequencing and analysis of the first complete genome of Lactobacillus kunkeei strain MP2, an Apis mellifera gut isolate.</title>
        <authorList>
            <person name="Asenjo F."/>
            <person name="Olmos A."/>
            <person name="Henriquez-Piskulich P."/>
            <person name="Polanco V."/>
            <person name="Aldea P."/>
            <person name="Ugalde J.A."/>
            <person name="Trombert A.N."/>
        </authorList>
    </citation>
    <scope>NUCLEOTIDE SEQUENCE [LARGE SCALE GENOMIC DNA]</scope>
    <source>
        <strain evidence="9 10">MP2</strain>
    </source>
</reference>
<dbReference type="InterPro" id="IPR024083">
    <property type="entry name" value="Fumarase/histidase_N"/>
</dbReference>
<dbReference type="Gene3D" id="1.10.40.30">
    <property type="entry name" value="Fumarase/aspartase (C-terminal domain)"/>
    <property type="match status" value="1"/>
</dbReference>
<dbReference type="InterPro" id="IPR009049">
    <property type="entry name" value="Argininosuccinate_lyase"/>
</dbReference>
<evidence type="ECO:0000256" key="5">
    <source>
        <dbReference type="ARBA" id="ARBA00023239"/>
    </source>
</evidence>
<name>A0AAC8WD93_9LACO</name>
<evidence type="ECO:0000259" key="7">
    <source>
        <dbReference type="Pfam" id="PF00206"/>
    </source>
</evidence>
<dbReference type="InterPro" id="IPR008948">
    <property type="entry name" value="L-Aspartase-like"/>
</dbReference>
<dbReference type="Pfam" id="PF00206">
    <property type="entry name" value="Lyase_1"/>
    <property type="match status" value="1"/>
</dbReference>
<dbReference type="PROSITE" id="PS00163">
    <property type="entry name" value="FUMARATE_LYASES"/>
    <property type="match status" value="1"/>
</dbReference>
<evidence type="ECO:0000259" key="8">
    <source>
        <dbReference type="Pfam" id="PF14698"/>
    </source>
</evidence>
<comment type="subcellular location">
    <subcellularLocation>
        <location evidence="6">Cytoplasm</location>
    </subcellularLocation>
</comment>
<dbReference type="EMBL" id="CP012920">
    <property type="protein sequence ID" value="ALJ32105.1"/>
    <property type="molecule type" value="Genomic_DNA"/>
</dbReference>
<comment type="pathway">
    <text evidence="1 6">Amino-acid biosynthesis; L-arginine biosynthesis; L-arginine from L-ornithine and carbamoyl phosphate: step 3/3.</text>
</comment>
<accession>A0AAC8WD93</accession>
<dbReference type="EC" id="4.3.2.1" evidence="2 6"/>
<dbReference type="PRINTS" id="PR00145">
    <property type="entry name" value="ARGSUCLYASE"/>
</dbReference>
<dbReference type="InterPro" id="IPR000362">
    <property type="entry name" value="Fumarate_lyase_fam"/>
</dbReference>
<reference evidence="10" key="1">
    <citation type="submission" date="2015-10" db="EMBL/GenBank/DDBJ databases">
        <title>Bioinformatic analysis of the first complete genome sequence of Lactobacillus kunkeei strain MP2, an Apis mellifera gut isolate.</title>
        <authorList>
            <person name="Asenjo F."/>
            <person name="Olmos A."/>
            <person name="Henriquez-Piskulich P."/>
            <person name="Aldea P."/>
            <person name="Ugalde J.A."/>
            <person name="Trombert A.N."/>
        </authorList>
    </citation>
    <scope>NUCLEOTIDE SEQUENCE [LARGE SCALE GENOMIC DNA]</scope>
    <source>
        <strain evidence="10">MP2</strain>
    </source>
</reference>
<dbReference type="SUPFAM" id="SSF48557">
    <property type="entry name" value="L-aspartase-like"/>
    <property type="match status" value="1"/>
</dbReference>
<dbReference type="Proteomes" id="UP000067203">
    <property type="component" value="Chromosome"/>
</dbReference>
<comment type="similarity">
    <text evidence="6">Belongs to the lyase 1 family. Argininosuccinate lyase subfamily.</text>
</comment>
<dbReference type="AlphaFoldDB" id="A0AAC8WD93"/>
<dbReference type="GO" id="GO:0042450">
    <property type="term" value="P:L-arginine biosynthetic process via ornithine"/>
    <property type="evidence" value="ECO:0007669"/>
    <property type="project" value="UniProtKB-UniRule"/>
</dbReference>
<dbReference type="Pfam" id="PF14698">
    <property type="entry name" value="ASL_C2"/>
    <property type="match status" value="1"/>
</dbReference>
<dbReference type="PANTHER" id="PTHR43814:SF1">
    <property type="entry name" value="ARGININOSUCCINATE LYASE"/>
    <property type="match status" value="1"/>
</dbReference>
<dbReference type="FunFam" id="1.10.275.10:FF:000002">
    <property type="entry name" value="Argininosuccinate lyase"/>
    <property type="match status" value="1"/>
</dbReference>
<evidence type="ECO:0000256" key="6">
    <source>
        <dbReference type="HAMAP-Rule" id="MF_00006"/>
    </source>
</evidence>
<dbReference type="FunFam" id="1.20.200.10:FF:000015">
    <property type="entry name" value="argininosuccinate lyase isoform X2"/>
    <property type="match status" value="1"/>
</dbReference>
<dbReference type="HAMAP" id="MF_00006">
    <property type="entry name" value="Arg_succ_lyase"/>
    <property type="match status" value="1"/>
</dbReference>
<comment type="catalytic activity">
    <reaction evidence="6">
        <text>2-(N(omega)-L-arginino)succinate = fumarate + L-arginine</text>
        <dbReference type="Rhea" id="RHEA:24020"/>
        <dbReference type="ChEBI" id="CHEBI:29806"/>
        <dbReference type="ChEBI" id="CHEBI:32682"/>
        <dbReference type="ChEBI" id="CHEBI:57472"/>
        <dbReference type="EC" id="4.3.2.1"/>
    </reaction>
</comment>
<sequence>MMSEKLWGGRFNGDANDLFLRLGASINVDIKMANEDIEGSIAHAIMLSHVGIITEAEKDQIVNGLKEIKEEFNEGKLHFSYQNEDIHMNVETVLTEKIGAVAGKLHTARSRNDQVALDFHLYLKKRLPQIMALIRSFQSELVNLADENLETIMPGYTHLQHAQPISFAHYLMAYYEMLDRDYDRLEFNQKHTNMSPIGAAALAGTTFPIDPHFTANELGLDAPYNNSIDAVSDRDFAIEFLSNASILMMHLSRLCEEICLWSSYEFKYVELSDAFSTGSSIMPQKKNPDMCELIRGKTGVVYGHLNALLVTMKSLPLAYNKDLQEDKAGVFDTVENIEPILQLMTEMIATMQVNKDLMLQAVEKDFSNATELADYLSAKGLPFRQAHRIAGELVAKCINENCYLQDLSLEQLHNYSELFEEDIYEDLKPHVAIQRRKSYGSTGFNEVHKQIEKAKEKLKGEMNHEE</sequence>
<evidence type="ECO:0000313" key="9">
    <source>
        <dbReference type="EMBL" id="ALJ32105.1"/>
    </source>
</evidence>
<dbReference type="InterPro" id="IPR022761">
    <property type="entry name" value="Fumarate_lyase_N"/>
</dbReference>
<keyword evidence="6" id="KW-0963">Cytoplasm</keyword>
<evidence type="ECO:0000313" key="10">
    <source>
        <dbReference type="Proteomes" id="UP000067203"/>
    </source>
</evidence>
<keyword evidence="5 6" id="KW-0456">Lyase</keyword>
<feature type="domain" description="Fumarate lyase N-terminal" evidence="7">
    <location>
        <begin position="9"/>
        <end position="303"/>
    </location>
</feature>
<dbReference type="Gene3D" id="1.20.200.10">
    <property type="entry name" value="Fumarase/aspartase (Central domain)"/>
    <property type="match status" value="1"/>
</dbReference>
<dbReference type="FunFam" id="1.10.40.30:FF:000001">
    <property type="entry name" value="Argininosuccinate lyase"/>
    <property type="match status" value="1"/>
</dbReference>
<dbReference type="KEGG" id="lku:APS55_02830"/>
<evidence type="ECO:0000256" key="3">
    <source>
        <dbReference type="ARBA" id="ARBA00022571"/>
    </source>
</evidence>
<dbReference type="NCBIfam" id="TIGR00838">
    <property type="entry name" value="argH"/>
    <property type="match status" value="1"/>
</dbReference>
<keyword evidence="3 6" id="KW-0055">Arginine biosynthesis</keyword>
<evidence type="ECO:0000256" key="1">
    <source>
        <dbReference type="ARBA" id="ARBA00004941"/>
    </source>
</evidence>